<dbReference type="EMBL" id="JAQQXS010000022">
    <property type="protein sequence ID" value="MDC8787202.1"/>
    <property type="molecule type" value="Genomic_DNA"/>
</dbReference>
<evidence type="ECO:0000313" key="3">
    <source>
        <dbReference type="Proteomes" id="UP001219862"/>
    </source>
</evidence>
<sequence>MSMKKTDLDRLAGLKLDSQMRGAPVPGRFGQGAAQLPDRKEQRRLDAAAGLVPFACKLPSELTQTLRERAAGHADGINGLVAELLRKALA</sequence>
<comment type="caution">
    <text evidence="2">The sequence shown here is derived from an EMBL/GenBank/DDBJ whole genome shotgun (WGS) entry which is preliminary data.</text>
</comment>
<accession>A0ABT5KW72</accession>
<protein>
    <submittedName>
        <fullName evidence="2">Uncharacterized protein</fullName>
    </submittedName>
</protein>
<proteinExistence type="predicted"/>
<feature type="region of interest" description="Disordered" evidence="1">
    <location>
        <begin position="13"/>
        <end position="41"/>
    </location>
</feature>
<keyword evidence="3" id="KW-1185">Reference proteome</keyword>
<name>A0ABT5KW72_9BURK</name>
<reference evidence="2 3" key="1">
    <citation type="submission" date="2022-10" db="EMBL/GenBank/DDBJ databases">
        <title>paucibacter sp. hw8 Genome sequencing.</title>
        <authorList>
            <person name="Park S."/>
        </authorList>
    </citation>
    <scope>NUCLEOTIDE SEQUENCE [LARGE SCALE GENOMIC DNA]</scope>
    <source>
        <strain evidence="3">hw8</strain>
    </source>
</reference>
<evidence type="ECO:0000256" key="1">
    <source>
        <dbReference type="SAM" id="MobiDB-lite"/>
    </source>
</evidence>
<dbReference type="RefSeq" id="WP_273598340.1">
    <property type="nucleotide sequence ID" value="NZ_JAQQXS010000022.1"/>
</dbReference>
<organism evidence="2 3">
    <name type="scientific">Roseateles koreensis</name>
    <dbReference type="NCBI Taxonomy" id="2987526"/>
    <lineage>
        <taxon>Bacteria</taxon>
        <taxon>Pseudomonadati</taxon>
        <taxon>Pseudomonadota</taxon>
        <taxon>Betaproteobacteria</taxon>
        <taxon>Burkholderiales</taxon>
        <taxon>Sphaerotilaceae</taxon>
        <taxon>Roseateles</taxon>
    </lineage>
</organism>
<gene>
    <name evidence="2" type="ORF">PRZ01_18595</name>
</gene>
<evidence type="ECO:0000313" key="2">
    <source>
        <dbReference type="EMBL" id="MDC8787202.1"/>
    </source>
</evidence>
<dbReference type="Proteomes" id="UP001219862">
    <property type="component" value="Unassembled WGS sequence"/>
</dbReference>